<dbReference type="EMBL" id="JABSTU010000010">
    <property type="protein sequence ID" value="KAH8019727.1"/>
    <property type="molecule type" value="Genomic_DNA"/>
</dbReference>
<sequence>MSSEALPLESHEEAAKQRDPSGSLFHSLLSQRPKRPAARRSAKNGPCSPIPEATSAPHEAGTDPIRAEQLTGGDRGGPWPSTAPPAPRETMGPHSRRRRAASPIKSKATAAVVTTAPRRLQFTRYRHAVRHRPHEHGRMTRCHRFQSVQLVTRSQESEFPAAHKLRCRGCYVDHGARQRHKRQFKVGESCGAGRR</sequence>
<gene>
    <name evidence="2" type="ORF">HPB51_021086</name>
</gene>
<accession>A0A9J6DCB6</accession>
<feature type="compositionally biased region" description="Basic residues" evidence="1">
    <location>
        <begin position="32"/>
        <end position="42"/>
    </location>
</feature>
<evidence type="ECO:0000313" key="3">
    <source>
        <dbReference type="Proteomes" id="UP000821866"/>
    </source>
</evidence>
<proteinExistence type="predicted"/>
<keyword evidence="3" id="KW-1185">Reference proteome</keyword>
<name>A0A9J6DCB6_RHIMP</name>
<reference evidence="2" key="1">
    <citation type="journal article" date="2020" name="Cell">
        <title>Large-Scale Comparative Analyses of Tick Genomes Elucidate Their Genetic Diversity and Vector Capacities.</title>
        <authorList>
            <consortium name="Tick Genome and Microbiome Consortium (TIGMIC)"/>
            <person name="Jia N."/>
            <person name="Wang J."/>
            <person name="Shi W."/>
            <person name="Du L."/>
            <person name="Sun Y."/>
            <person name="Zhan W."/>
            <person name="Jiang J.F."/>
            <person name="Wang Q."/>
            <person name="Zhang B."/>
            <person name="Ji P."/>
            <person name="Bell-Sakyi L."/>
            <person name="Cui X.M."/>
            <person name="Yuan T.T."/>
            <person name="Jiang B.G."/>
            <person name="Yang W.F."/>
            <person name="Lam T.T."/>
            <person name="Chang Q.C."/>
            <person name="Ding S.J."/>
            <person name="Wang X.J."/>
            <person name="Zhu J.G."/>
            <person name="Ruan X.D."/>
            <person name="Zhao L."/>
            <person name="Wei J.T."/>
            <person name="Ye R.Z."/>
            <person name="Que T.C."/>
            <person name="Du C.H."/>
            <person name="Zhou Y.H."/>
            <person name="Cheng J.X."/>
            <person name="Dai P.F."/>
            <person name="Guo W.B."/>
            <person name="Han X.H."/>
            <person name="Huang E.J."/>
            <person name="Li L.F."/>
            <person name="Wei W."/>
            <person name="Gao Y.C."/>
            <person name="Liu J.Z."/>
            <person name="Shao H.Z."/>
            <person name="Wang X."/>
            <person name="Wang C.C."/>
            <person name="Yang T.C."/>
            <person name="Huo Q.B."/>
            <person name="Li W."/>
            <person name="Chen H.Y."/>
            <person name="Chen S.E."/>
            <person name="Zhou L.G."/>
            <person name="Ni X.B."/>
            <person name="Tian J.H."/>
            <person name="Sheng Y."/>
            <person name="Liu T."/>
            <person name="Pan Y.S."/>
            <person name="Xia L.Y."/>
            <person name="Li J."/>
            <person name="Zhao F."/>
            <person name="Cao W.C."/>
        </authorList>
    </citation>
    <scope>NUCLEOTIDE SEQUENCE</scope>
    <source>
        <strain evidence="2">Rmic-2018</strain>
    </source>
</reference>
<feature type="region of interest" description="Disordered" evidence="1">
    <location>
        <begin position="1"/>
        <end position="107"/>
    </location>
</feature>
<reference evidence="2" key="2">
    <citation type="submission" date="2021-09" db="EMBL/GenBank/DDBJ databases">
        <authorList>
            <person name="Jia N."/>
            <person name="Wang J."/>
            <person name="Shi W."/>
            <person name="Du L."/>
            <person name="Sun Y."/>
            <person name="Zhan W."/>
            <person name="Jiang J."/>
            <person name="Wang Q."/>
            <person name="Zhang B."/>
            <person name="Ji P."/>
            <person name="Sakyi L.B."/>
            <person name="Cui X."/>
            <person name="Yuan T."/>
            <person name="Jiang B."/>
            <person name="Yang W."/>
            <person name="Lam T.T.-Y."/>
            <person name="Chang Q."/>
            <person name="Ding S."/>
            <person name="Wang X."/>
            <person name="Zhu J."/>
            <person name="Ruan X."/>
            <person name="Zhao L."/>
            <person name="Wei J."/>
            <person name="Que T."/>
            <person name="Du C."/>
            <person name="Cheng J."/>
            <person name="Dai P."/>
            <person name="Han X."/>
            <person name="Huang E."/>
            <person name="Gao Y."/>
            <person name="Liu J."/>
            <person name="Shao H."/>
            <person name="Ye R."/>
            <person name="Li L."/>
            <person name="Wei W."/>
            <person name="Wang X."/>
            <person name="Wang C."/>
            <person name="Huo Q."/>
            <person name="Li W."/>
            <person name="Guo W."/>
            <person name="Chen H."/>
            <person name="Chen S."/>
            <person name="Zhou L."/>
            <person name="Zhou L."/>
            <person name="Ni X."/>
            <person name="Tian J."/>
            <person name="Zhou Y."/>
            <person name="Sheng Y."/>
            <person name="Liu T."/>
            <person name="Pan Y."/>
            <person name="Xia L."/>
            <person name="Li J."/>
            <person name="Zhao F."/>
            <person name="Cao W."/>
        </authorList>
    </citation>
    <scope>NUCLEOTIDE SEQUENCE</scope>
    <source>
        <strain evidence="2">Rmic-2018</strain>
        <tissue evidence="2">Larvae</tissue>
    </source>
</reference>
<comment type="caution">
    <text evidence="2">The sequence shown here is derived from an EMBL/GenBank/DDBJ whole genome shotgun (WGS) entry which is preliminary data.</text>
</comment>
<protein>
    <submittedName>
        <fullName evidence="2">Uncharacterized protein</fullName>
    </submittedName>
</protein>
<organism evidence="2 3">
    <name type="scientific">Rhipicephalus microplus</name>
    <name type="common">Cattle tick</name>
    <name type="synonym">Boophilus microplus</name>
    <dbReference type="NCBI Taxonomy" id="6941"/>
    <lineage>
        <taxon>Eukaryota</taxon>
        <taxon>Metazoa</taxon>
        <taxon>Ecdysozoa</taxon>
        <taxon>Arthropoda</taxon>
        <taxon>Chelicerata</taxon>
        <taxon>Arachnida</taxon>
        <taxon>Acari</taxon>
        <taxon>Parasitiformes</taxon>
        <taxon>Ixodida</taxon>
        <taxon>Ixodoidea</taxon>
        <taxon>Ixodidae</taxon>
        <taxon>Rhipicephalinae</taxon>
        <taxon>Rhipicephalus</taxon>
        <taxon>Boophilus</taxon>
    </lineage>
</organism>
<evidence type="ECO:0000313" key="2">
    <source>
        <dbReference type="EMBL" id="KAH8019727.1"/>
    </source>
</evidence>
<evidence type="ECO:0000256" key="1">
    <source>
        <dbReference type="SAM" id="MobiDB-lite"/>
    </source>
</evidence>
<dbReference type="AlphaFoldDB" id="A0A9J6DCB6"/>
<feature type="compositionally biased region" description="Basic and acidic residues" evidence="1">
    <location>
        <begin position="9"/>
        <end position="19"/>
    </location>
</feature>
<dbReference type="Proteomes" id="UP000821866">
    <property type="component" value="Chromosome 8"/>
</dbReference>